<sequence length="169" mass="19278">MIHLFIAIFYWVGCPDTVPQGDAFPQNAIGVLSQCKEVRCRGTLIGWNEDEPWRRRFDATSTHPSDKARLIQWLNHAAWKPVEPPPEGPAATGILVEIVPDNCRLSKLIIFGAMFGHKGQWYEVDDDKSPNAEDFFRAYRKMINAADSGWKIKKFNEPKPRVVSPRKSK</sequence>
<dbReference type="RefSeq" id="WP_345736746.1">
    <property type="nucleotide sequence ID" value="NZ_BAABIA010000005.1"/>
</dbReference>
<proteinExistence type="predicted"/>
<dbReference type="EMBL" id="BAABIA010000005">
    <property type="protein sequence ID" value="GAA5141377.1"/>
    <property type="molecule type" value="Genomic_DNA"/>
</dbReference>
<accession>A0ABP9P6A9</accession>
<keyword evidence="2" id="KW-1185">Reference proteome</keyword>
<name>A0ABP9P6A9_9BACT</name>
<evidence type="ECO:0000313" key="1">
    <source>
        <dbReference type="EMBL" id="GAA5141377.1"/>
    </source>
</evidence>
<reference evidence="2" key="1">
    <citation type="journal article" date="2019" name="Int. J. Syst. Evol. Microbiol.">
        <title>The Global Catalogue of Microorganisms (GCM) 10K type strain sequencing project: providing services to taxonomists for standard genome sequencing and annotation.</title>
        <authorList>
            <consortium name="The Broad Institute Genomics Platform"/>
            <consortium name="The Broad Institute Genome Sequencing Center for Infectious Disease"/>
            <person name="Wu L."/>
            <person name="Ma J."/>
        </authorList>
    </citation>
    <scope>NUCLEOTIDE SEQUENCE [LARGE SCALE GENOMIC DNA]</scope>
    <source>
        <strain evidence="2">JCM 18053</strain>
    </source>
</reference>
<gene>
    <name evidence="1" type="ORF">GCM10023213_25390</name>
</gene>
<protein>
    <submittedName>
        <fullName evidence="1">Uncharacterized protein</fullName>
    </submittedName>
</protein>
<comment type="caution">
    <text evidence="1">The sequence shown here is derived from an EMBL/GenBank/DDBJ whole genome shotgun (WGS) entry which is preliminary data.</text>
</comment>
<evidence type="ECO:0000313" key="2">
    <source>
        <dbReference type="Proteomes" id="UP001499852"/>
    </source>
</evidence>
<dbReference type="Proteomes" id="UP001499852">
    <property type="component" value="Unassembled WGS sequence"/>
</dbReference>
<organism evidence="1 2">
    <name type="scientific">Prosthecobacter algae</name>
    <dbReference type="NCBI Taxonomy" id="1144682"/>
    <lineage>
        <taxon>Bacteria</taxon>
        <taxon>Pseudomonadati</taxon>
        <taxon>Verrucomicrobiota</taxon>
        <taxon>Verrucomicrobiia</taxon>
        <taxon>Verrucomicrobiales</taxon>
        <taxon>Verrucomicrobiaceae</taxon>
        <taxon>Prosthecobacter</taxon>
    </lineage>
</organism>